<proteinExistence type="inferred from homology"/>
<evidence type="ECO:0000256" key="7">
    <source>
        <dbReference type="RuleBase" id="RU003783"/>
    </source>
</evidence>
<dbReference type="GO" id="GO:0052381">
    <property type="term" value="F:tRNA dimethylallyltransferase activity"/>
    <property type="evidence" value="ECO:0007669"/>
    <property type="project" value="UniProtKB-EC"/>
</dbReference>
<reference evidence="11 12" key="1">
    <citation type="submission" date="2023-01" db="EMBL/GenBank/DDBJ databases">
        <title>Characterization of estradiol degrading bacteria Microbacterium sp. MZT7 and reveal degrading genes through genome analysis.</title>
        <authorList>
            <person name="Hao P."/>
            <person name="Gao Y."/>
        </authorList>
    </citation>
    <scope>NUCLEOTIDE SEQUENCE [LARGE SCALE GENOMIC DNA]</scope>
    <source>
        <strain evidence="11 12">MZT7</strain>
    </source>
</reference>
<feature type="binding site" evidence="6">
    <location>
        <begin position="61"/>
        <end position="66"/>
    </location>
    <ligand>
        <name>substrate</name>
    </ligand>
</feature>
<feature type="site" description="Interaction with substrate tRNA" evidence="6">
    <location>
        <position position="176"/>
    </location>
</feature>
<evidence type="ECO:0000256" key="3">
    <source>
        <dbReference type="ARBA" id="ARBA00022741"/>
    </source>
</evidence>
<evidence type="ECO:0000256" key="9">
    <source>
        <dbReference type="RuleBase" id="RU003785"/>
    </source>
</evidence>
<evidence type="ECO:0000256" key="1">
    <source>
        <dbReference type="ARBA" id="ARBA00001946"/>
    </source>
</evidence>
<evidence type="ECO:0000256" key="6">
    <source>
        <dbReference type="HAMAP-Rule" id="MF_00185"/>
    </source>
</evidence>
<dbReference type="EC" id="2.5.1.75" evidence="6"/>
<dbReference type="EMBL" id="CP082781">
    <property type="protein sequence ID" value="UGS27868.1"/>
    <property type="molecule type" value="Genomic_DNA"/>
</dbReference>
<dbReference type="HAMAP" id="MF_00185">
    <property type="entry name" value="IPP_trans"/>
    <property type="match status" value="1"/>
</dbReference>
<evidence type="ECO:0000256" key="8">
    <source>
        <dbReference type="RuleBase" id="RU003784"/>
    </source>
</evidence>
<name>A0ABY3RUX0_9MICO</name>
<feature type="binding site" evidence="6">
    <location>
        <begin position="59"/>
        <end position="66"/>
    </location>
    <ligand>
        <name>ATP</name>
        <dbReference type="ChEBI" id="CHEBI:30616"/>
    </ligand>
</feature>
<feature type="site" description="Interaction with substrate tRNA" evidence="6">
    <location>
        <position position="155"/>
    </location>
</feature>
<comment type="subunit">
    <text evidence="6">Monomer.</text>
</comment>
<evidence type="ECO:0000256" key="5">
    <source>
        <dbReference type="ARBA" id="ARBA00022842"/>
    </source>
</evidence>
<dbReference type="Proteomes" id="UP001199642">
    <property type="component" value="Chromosome"/>
</dbReference>
<dbReference type="PANTHER" id="PTHR11088">
    <property type="entry name" value="TRNA DIMETHYLALLYLTRANSFERASE"/>
    <property type="match status" value="1"/>
</dbReference>
<organism evidence="11 12">
    <name type="scientific">Microbacterium resistens</name>
    <dbReference type="NCBI Taxonomy" id="156977"/>
    <lineage>
        <taxon>Bacteria</taxon>
        <taxon>Bacillati</taxon>
        <taxon>Actinomycetota</taxon>
        <taxon>Actinomycetes</taxon>
        <taxon>Micrococcales</taxon>
        <taxon>Microbacteriaceae</taxon>
        <taxon>Microbacterium</taxon>
    </lineage>
</organism>
<keyword evidence="4 6" id="KW-0067">ATP-binding</keyword>
<feature type="region of interest" description="Disordered" evidence="10">
    <location>
        <begin position="1"/>
        <end position="52"/>
    </location>
</feature>
<evidence type="ECO:0000256" key="2">
    <source>
        <dbReference type="ARBA" id="ARBA00022679"/>
    </source>
</evidence>
<dbReference type="InterPro" id="IPR018022">
    <property type="entry name" value="IPT"/>
</dbReference>
<keyword evidence="5 6" id="KW-0460">Magnesium</keyword>
<feature type="compositionally biased region" description="Gly residues" evidence="10">
    <location>
        <begin position="1"/>
        <end position="10"/>
    </location>
</feature>
<dbReference type="PANTHER" id="PTHR11088:SF60">
    <property type="entry name" value="TRNA DIMETHYLALLYLTRANSFERASE"/>
    <property type="match status" value="1"/>
</dbReference>
<evidence type="ECO:0000256" key="4">
    <source>
        <dbReference type="ARBA" id="ARBA00022840"/>
    </source>
</evidence>
<comment type="cofactor">
    <cofactor evidence="1 6">
        <name>Mg(2+)</name>
        <dbReference type="ChEBI" id="CHEBI:18420"/>
    </cofactor>
</comment>
<comment type="function">
    <text evidence="6 8">Catalyzes the transfer of a dimethylallyl group onto the adenine at position 37 in tRNAs that read codons beginning with uridine, leading to the formation of N6-(dimethylallyl)adenosine (i(6)A).</text>
</comment>
<dbReference type="NCBIfam" id="TIGR00174">
    <property type="entry name" value="miaA"/>
    <property type="match status" value="1"/>
</dbReference>
<gene>
    <name evidence="6 11" type="primary">miaA</name>
    <name evidence="11" type="ORF">K8F61_06810</name>
</gene>
<sequence length="359" mass="39275">MGPGAGGELRGSGARRRRGGPPRLPRAADPARRRVTLPGPDAIGPGDGRRPPRLWAVVGATGTGKSELSLDLAEALASHGVQAEVVNADAMQLYRGMDIGTAKLPVSARRGIPHHLLDVREVTEEAAVAWYQPLARSAIEDIHARGADAILVGGSGLYVSSVLYDFRFPPRDETVRARWESELAEKGPSALFAQLAERDPVTAQRIDPRNGRRIVRALEVLEQGSATHGAALPDRPVPWHPRTRILGLTVERSVLVERLDRRVERMWQEGLMAEVAGLREHGLESGITARRAIGYAQALAQGAGELSEAEAIAQTQALTRRYARRQVSWFRRYEDVRWHDALAGTASFLREAVAEERPR</sequence>
<evidence type="ECO:0000256" key="10">
    <source>
        <dbReference type="SAM" id="MobiDB-lite"/>
    </source>
</evidence>
<dbReference type="InterPro" id="IPR039657">
    <property type="entry name" value="Dimethylallyltransferase"/>
</dbReference>
<protein>
    <recommendedName>
        <fullName evidence="6">tRNA dimethylallyltransferase</fullName>
        <ecNumber evidence="6">2.5.1.75</ecNumber>
    </recommendedName>
    <alternativeName>
        <fullName evidence="6">Dimethylallyl diphosphate:tRNA dimethylallyltransferase</fullName>
        <shortName evidence="6">DMAPP:tRNA dimethylallyltransferase</shortName>
        <shortName evidence="6">DMATase</shortName>
    </alternativeName>
    <alternativeName>
        <fullName evidence="6">Isopentenyl-diphosphate:tRNA isopentenyltransferase</fullName>
        <shortName evidence="6">IPP transferase</shortName>
        <shortName evidence="6">IPPT</shortName>
        <shortName evidence="6">IPTase</shortName>
    </alternativeName>
</protein>
<keyword evidence="6 7" id="KW-0819">tRNA processing</keyword>
<dbReference type="Pfam" id="PF01715">
    <property type="entry name" value="IPPT"/>
    <property type="match status" value="1"/>
</dbReference>
<accession>A0ABY3RUX0</accession>
<comment type="similarity">
    <text evidence="6 9">Belongs to the IPP transferase family.</text>
</comment>
<comment type="catalytic activity">
    <reaction evidence="6 7">
        <text>adenosine(37) in tRNA + dimethylallyl diphosphate = N(6)-dimethylallyladenosine(37) in tRNA + diphosphate</text>
        <dbReference type="Rhea" id="RHEA:26482"/>
        <dbReference type="Rhea" id="RHEA-COMP:10162"/>
        <dbReference type="Rhea" id="RHEA-COMP:10375"/>
        <dbReference type="ChEBI" id="CHEBI:33019"/>
        <dbReference type="ChEBI" id="CHEBI:57623"/>
        <dbReference type="ChEBI" id="CHEBI:74411"/>
        <dbReference type="ChEBI" id="CHEBI:74415"/>
        <dbReference type="EC" id="2.5.1.75"/>
    </reaction>
</comment>
<keyword evidence="2 6" id="KW-0808">Transferase</keyword>
<keyword evidence="3 6" id="KW-0547">Nucleotide-binding</keyword>
<evidence type="ECO:0000313" key="11">
    <source>
        <dbReference type="EMBL" id="UGS27868.1"/>
    </source>
</evidence>
<comment type="caution">
    <text evidence="6">Lacks conserved residue(s) required for the propagation of feature annotation.</text>
</comment>
<evidence type="ECO:0000313" key="12">
    <source>
        <dbReference type="Proteomes" id="UP001199642"/>
    </source>
</evidence>
<keyword evidence="12" id="KW-1185">Reference proteome</keyword>